<dbReference type="GO" id="GO:0005886">
    <property type="term" value="C:plasma membrane"/>
    <property type="evidence" value="ECO:0007669"/>
    <property type="project" value="TreeGrafter"/>
</dbReference>
<comment type="caution">
    <text evidence="3">The sequence shown here is derived from an EMBL/GenBank/DDBJ whole genome shotgun (WGS) entry which is preliminary data.</text>
</comment>
<dbReference type="AlphaFoldDB" id="A0AA38FY45"/>
<evidence type="ECO:0000256" key="2">
    <source>
        <dbReference type="ARBA" id="ARBA00023098"/>
    </source>
</evidence>
<keyword evidence="2" id="KW-0443">Lipid metabolism</keyword>
<sequence>MYQYINGVEKFIYITGWSVYTQISLVRGMTGIEGVTVGELLKYKAEQGVRVLVLKWEDRTTVKTLKREGLMKNHCEETLKFFKKTKNNFDGTDLRRGEPREPWHDAHSKIEGLTAWDVVTNFTQRWIEQADPRLLLDLQDMKEPKIPEGTKT</sequence>
<protein>
    <submittedName>
        <fullName evidence="3">Uncharacterized protein</fullName>
    </submittedName>
</protein>
<name>A0AA38FY45_TAXCH</name>
<dbReference type="PANTHER" id="PTHR18896">
    <property type="entry name" value="PHOSPHOLIPASE D"/>
    <property type="match status" value="1"/>
</dbReference>
<evidence type="ECO:0000313" key="4">
    <source>
        <dbReference type="Proteomes" id="UP000824469"/>
    </source>
</evidence>
<dbReference type="GO" id="GO:0004630">
    <property type="term" value="F:phospholipase D activity"/>
    <property type="evidence" value="ECO:0007669"/>
    <property type="project" value="TreeGrafter"/>
</dbReference>
<organism evidence="3 4">
    <name type="scientific">Taxus chinensis</name>
    <name type="common">Chinese yew</name>
    <name type="synonym">Taxus wallichiana var. chinensis</name>
    <dbReference type="NCBI Taxonomy" id="29808"/>
    <lineage>
        <taxon>Eukaryota</taxon>
        <taxon>Viridiplantae</taxon>
        <taxon>Streptophyta</taxon>
        <taxon>Embryophyta</taxon>
        <taxon>Tracheophyta</taxon>
        <taxon>Spermatophyta</taxon>
        <taxon>Pinopsida</taxon>
        <taxon>Pinidae</taxon>
        <taxon>Conifers II</taxon>
        <taxon>Cupressales</taxon>
        <taxon>Taxaceae</taxon>
        <taxon>Taxus</taxon>
    </lineage>
</organism>
<proteinExistence type="predicted"/>
<gene>
    <name evidence="3" type="ORF">KI387_027722</name>
</gene>
<dbReference type="GO" id="GO:0009395">
    <property type="term" value="P:phospholipid catabolic process"/>
    <property type="evidence" value="ECO:0007669"/>
    <property type="project" value="TreeGrafter"/>
</dbReference>
<keyword evidence="4" id="KW-1185">Reference proteome</keyword>
<reference evidence="3 4" key="1">
    <citation type="journal article" date="2021" name="Nat. Plants">
        <title>The Taxus genome provides insights into paclitaxel biosynthesis.</title>
        <authorList>
            <person name="Xiong X."/>
            <person name="Gou J."/>
            <person name="Liao Q."/>
            <person name="Li Y."/>
            <person name="Zhou Q."/>
            <person name="Bi G."/>
            <person name="Li C."/>
            <person name="Du R."/>
            <person name="Wang X."/>
            <person name="Sun T."/>
            <person name="Guo L."/>
            <person name="Liang H."/>
            <person name="Lu P."/>
            <person name="Wu Y."/>
            <person name="Zhang Z."/>
            <person name="Ro D.K."/>
            <person name="Shang Y."/>
            <person name="Huang S."/>
            <person name="Yan J."/>
        </authorList>
    </citation>
    <scope>NUCLEOTIDE SEQUENCE [LARGE SCALE GENOMIC DNA]</scope>
    <source>
        <strain evidence="3">Ta-2019</strain>
    </source>
</reference>
<dbReference type="InterPro" id="IPR015679">
    <property type="entry name" value="PLipase_D_fam"/>
</dbReference>
<accession>A0AA38FY45</accession>
<evidence type="ECO:0000313" key="3">
    <source>
        <dbReference type="EMBL" id="KAH9312687.1"/>
    </source>
</evidence>
<dbReference type="PANTHER" id="PTHR18896:SF115">
    <property type="entry name" value="PHOSPHOLIPASE D ALPHA 1"/>
    <property type="match status" value="1"/>
</dbReference>
<keyword evidence="1" id="KW-0677">Repeat</keyword>
<dbReference type="SUPFAM" id="SSF56024">
    <property type="entry name" value="Phospholipase D/nuclease"/>
    <property type="match status" value="1"/>
</dbReference>
<dbReference type="EMBL" id="JAHRHJ020000006">
    <property type="protein sequence ID" value="KAH9312687.1"/>
    <property type="molecule type" value="Genomic_DNA"/>
</dbReference>
<dbReference type="Proteomes" id="UP000824469">
    <property type="component" value="Unassembled WGS sequence"/>
</dbReference>
<evidence type="ECO:0000256" key="1">
    <source>
        <dbReference type="ARBA" id="ARBA00022737"/>
    </source>
</evidence>